<keyword evidence="3" id="KW-1185">Reference proteome</keyword>
<dbReference type="RefSeq" id="XP_022302560.1">
    <property type="nucleotide sequence ID" value="XM_022446852.1"/>
</dbReference>
<dbReference type="GeneID" id="111110373"/>
<sequence>MTSSGATFSEIVLIVLILIVNLSDVEGRRSARSSRYRTSGNSEGDSTEAIIAASVIFGIIALIAIFVIIRVKCCLYWSPIESIADFITDCIKCKRCSKKDPKFRFVATSAEKKPKTRQKNTRAPVKKHVGNLRLAMHTPKPVLLKRESKNLEKKISLYESNPSFYYREFMEPPPAYEYVVPASTEKSQESSSEFLQNRQRISRISRTISAMRFDQIREAKAANQSGSEQPTQPGGSTSQADPRSGKPPHSRVLVRTRSN</sequence>
<accession>A0A8B8BGR9</accession>
<dbReference type="Proteomes" id="UP000694844">
    <property type="component" value="Chromosome 8"/>
</dbReference>
<dbReference type="KEGG" id="cvn:111110373"/>
<evidence type="ECO:0000313" key="3">
    <source>
        <dbReference type="Proteomes" id="UP000694844"/>
    </source>
</evidence>
<keyword evidence="2" id="KW-0812">Transmembrane</keyword>
<proteinExistence type="predicted"/>
<evidence type="ECO:0000256" key="1">
    <source>
        <dbReference type="SAM" id="MobiDB-lite"/>
    </source>
</evidence>
<feature type="compositionally biased region" description="Basic residues" evidence="1">
    <location>
        <begin position="246"/>
        <end position="259"/>
    </location>
</feature>
<organism evidence="3 4">
    <name type="scientific">Crassostrea virginica</name>
    <name type="common">Eastern oyster</name>
    <dbReference type="NCBI Taxonomy" id="6565"/>
    <lineage>
        <taxon>Eukaryota</taxon>
        <taxon>Metazoa</taxon>
        <taxon>Spiralia</taxon>
        <taxon>Lophotrochozoa</taxon>
        <taxon>Mollusca</taxon>
        <taxon>Bivalvia</taxon>
        <taxon>Autobranchia</taxon>
        <taxon>Pteriomorphia</taxon>
        <taxon>Ostreida</taxon>
        <taxon>Ostreoidea</taxon>
        <taxon>Ostreidae</taxon>
        <taxon>Crassostrea</taxon>
    </lineage>
</organism>
<gene>
    <name evidence="4" type="primary">LOC111110373</name>
</gene>
<protein>
    <submittedName>
        <fullName evidence="4">Uncharacterized protein LOC111110373</fullName>
    </submittedName>
</protein>
<feature type="region of interest" description="Disordered" evidence="1">
    <location>
        <begin position="214"/>
        <end position="259"/>
    </location>
</feature>
<dbReference type="OrthoDB" id="10602523at2759"/>
<feature type="transmembrane region" description="Helical" evidence="2">
    <location>
        <begin position="46"/>
        <end position="69"/>
    </location>
</feature>
<evidence type="ECO:0000313" key="4">
    <source>
        <dbReference type="RefSeq" id="XP_022302560.1"/>
    </source>
</evidence>
<feature type="compositionally biased region" description="Polar residues" evidence="1">
    <location>
        <begin position="222"/>
        <end position="241"/>
    </location>
</feature>
<keyword evidence="2" id="KW-1133">Transmembrane helix</keyword>
<feature type="transmembrane region" description="Helical" evidence="2">
    <location>
        <begin position="6"/>
        <end position="25"/>
    </location>
</feature>
<keyword evidence="2" id="KW-0472">Membrane</keyword>
<name>A0A8B8BGR9_CRAVI</name>
<dbReference type="AlphaFoldDB" id="A0A8B8BGR9"/>
<reference evidence="4" key="1">
    <citation type="submission" date="2025-08" db="UniProtKB">
        <authorList>
            <consortium name="RefSeq"/>
        </authorList>
    </citation>
    <scope>IDENTIFICATION</scope>
    <source>
        <tissue evidence="4">Whole sample</tissue>
    </source>
</reference>
<evidence type="ECO:0000256" key="2">
    <source>
        <dbReference type="SAM" id="Phobius"/>
    </source>
</evidence>